<evidence type="ECO:0000256" key="7">
    <source>
        <dbReference type="ARBA" id="ARBA00022832"/>
    </source>
</evidence>
<comment type="catalytic activity">
    <reaction evidence="11">
        <text>N(6)-carboxybiotinyl-L-lysyl-[protein] + acetyl-CoA = N(6)-biotinyl-L-lysyl-[protein] + malonyl-CoA</text>
        <dbReference type="Rhea" id="RHEA:54728"/>
        <dbReference type="Rhea" id="RHEA-COMP:10505"/>
        <dbReference type="Rhea" id="RHEA-COMP:10506"/>
        <dbReference type="ChEBI" id="CHEBI:57288"/>
        <dbReference type="ChEBI" id="CHEBI:57384"/>
        <dbReference type="ChEBI" id="CHEBI:83144"/>
        <dbReference type="ChEBI" id="CHEBI:83145"/>
        <dbReference type="EC" id="2.1.3.15"/>
    </reaction>
</comment>
<evidence type="ECO:0000256" key="5">
    <source>
        <dbReference type="ARBA" id="ARBA00022741"/>
    </source>
</evidence>
<keyword evidence="5" id="KW-0547">Nucleotide-binding</keyword>
<dbReference type="Proteomes" id="UP000194218">
    <property type="component" value="Chromosome"/>
</dbReference>
<proteinExistence type="predicted"/>
<dbReference type="Pfam" id="PF01039">
    <property type="entry name" value="Carboxyl_trans"/>
    <property type="match status" value="1"/>
</dbReference>
<reference evidence="14 15" key="1">
    <citation type="submission" date="2017-05" db="EMBL/GenBank/DDBJ databases">
        <title>Complete genome sequence of Streptomyces sp. SCSIO 03032 revealed the diverse biosynthetic pathways for its bioactive secondary metabolites.</title>
        <authorList>
            <person name="Ma L."/>
            <person name="Zhu Y."/>
            <person name="Zhang W."/>
            <person name="Zhang G."/>
            <person name="Tian X."/>
            <person name="Zhang S."/>
            <person name="Zhang C."/>
        </authorList>
    </citation>
    <scope>NUCLEOTIDE SEQUENCE [LARGE SCALE GENOMIC DNA]</scope>
    <source>
        <strain evidence="14 15">SCSIO 03032</strain>
    </source>
</reference>
<feature type="domain" description="CoA carboxyltransferase N-terminal" evidence="12">
    <location>
        <begin position="1"/>
        <end position="261"/>
    </location>
</feature>
<keyword evidence="4" id="KW-0808">Transferase</keyword>
<dbReference type="GO" id="GO:0003989">
    <property type="term" value="F:acetyl-CoA carboxylase activity"/>
    <property type="evidence" value="ECO:0007669"/>
    <property type="project" value="InterPro"/>
</dbReference>
<dbReference type="PANTHER" id="PTHR42853">
    <property type="entry name" value="ACETYL-COENZYME A CARBOXYLASE CARBOXYL TRANSFERASE SUBUNIT ALPHA"/>
    <property type="match status" value="1"/>
</dbReference>
<dbReference type="InterPro" id="IPR011762">
    <property type="entry name" value="COA_CT_N"/>
</dbReference>
<organism evidence="14 15">
    <name type="scientific">Streptomyces marincola</name>
    <dbReference type="NCBI Taxonomy" id="2878388"/>
    <lineage>
        <taxon>Bacteria</taxon>
        <taxon>Bacillati</taxon>
        <taxon>Actinomycetota</taxon>
        <taxon>Actinomycetes</taxon>
        <taxon>Kitasatosporales</taxon>
        <taxon>Streptomycetaceae</taxon>
        <taxon>Streptomyces</taxon>
    </lineage>
</organism>
<dbReference type="AlphaFoldDB" id="A0A1W7CRX2"/>
<keyword evidence="6" id="KW-0863">Zinc-finger</keyword>
<keyword evidence="9" id="KW-0443">Lipid metabolism</keyword>
<dbReference type="PROSITE" id="PS50980">
    <property type="entry name" value="COA_CT_NTER"/>
    <property type="match status" value="1"/>
</dbReference>
<keyword evidence="8" id="KW-0067">ATP-binding</keyword>
<gene>
    <name evidence="14" type="ORF">CAG99_00270</name>
</gene>
<name>A0A1W7CRX2_9ACTN</name>
<dbReference type="PRINTS" id="PR01069">
    <property type="entry name" value="ACCCTRFRASEA"/>
</dbReference>
<keyword evidence="15" id="KW-1185">Reference proteome</keyword>
<evidence type="ECO:0000256" key="2">
    <source>
        <dbReference type="ARBA" id="ARBA00011883"/>
    </source>
</evidence>
<evidence type="ECO:0000256" key="6">
    <source>
        <dbReference type="ARBA" id="ARBA00022771"/>
    </source>
</evidence>
<keyword evidence="3" id="KW-0444">Lipid biosynthesis</keyword>
<dbReference type="InterPro" id="IPR001095">
    <property type="entry name" value="Acetyl_CoA_COase_a_su"/>
</dbReference>
<evidence type="ECO:0000259" key="13">
    <source>
        <dbReference type="PROSITE" id="PS50989"/>
    </source>
</evidence>
<protein>
    <recommendedName>
        <fullName evidence="2">acetyl-CoA carboxytransferase</fullName>
        <ecNumber evidence="2">2.1.3.15</ecNumber>
    </recommendedName>
</protein>
<evidence type="ECO:0000259" key="12">
    <source>
        <dbReference type="PROSITE" id="PS50980"/>
    </source>
</evidence>
<evidence type="ECO:0000256" key="4">
    <source>
        <dbReference type="ARBA" id="ARBA00022679"/>
    </source>
</evidence>
<dbReference type="GO" id="GO:0016743">
    <property type="term" value="F:carboxyl- or carbamoyltransferase activity"/>
    <property type="evidence" value="ECO:0007669"/>
    <property type="project" value="InterPro"/>
</dbReference>
<dbReference type="GO" id="GO:2001295">
    <property type="term" value="P:malonyl-CoA biosynthetic process"/>
    <property type="evidence" value="ECO:0007669"/>
    <property type="project" value="UniProtKB-UniPathway"/>
</dbReference>
<evidence type="ECO:0000256" key="10">
    <source>
        <dbReference type="ARBA" id="ARBA00023160"/>
    </source>
</evidence>
<evidence type="ECO:0000256" key="9">
    <source>
        <dbReference type="ARBA" id="ARBA00023098"/>
    </source>
</evidence>
<dbReference type="UniPathway" id="UPA00655">
    <property type="reaction ID" value="UER00711"/>
</dbReference>
<dbReference type="PROSITE" id="PS50989">
    <property type="entry name" value="COA_CT_CTER"/>
    <property type="match status" value="1"/>
</dbReference>
<dbReference type="SUPFAM" id="SSF52096">
    <property type="entry name" value="ClpP/crotonase"/>
    <property type="match status" value="2"/>
</dbReference>
<dbReference type="InterPro" id="IPR034733">
    <property type="entry name" value="AcCoA_carboxyl_beta"/>
</dbReference>
<keyword evidence="6" id="KW-0479">Metal-binding</keyword>
<dbReference type="Gene3D" id="3.90.226.10">
    <property type="entry name" value="2-enoyl-CoA Hydratase, Chain A, domain 1"/>
    <property type="match status" value="2"/>
</dbReference>
<evidence type="ECO:0000256" key="3">
    <source>
        <dbReference type="ARBA" id="ARBA00022516"/>
    </source>
</evidence>
<comment type="pathway">
    <text evidence="1">Lipid metabolism; malonyl-CoA biosynthesis; malonyl-CoA from acetyl-CoA: step 1/1.</text>
</comment>
<dbReference type="GO" id="GO:0009317">
    <property type="term" value="C:acetyl-CoA carboxylase complex"/>
    <property type="evidence" value="ECO:0007669"/>
    <property type="project" value="InterPro"/>
</dbReference>
<dbReference type="KEGG" id="smao:CAG99_00270"/>
<keyword evidence="7" id="KW-0276">Fatty acid metabolism</keyword>
<dbReference type="GO" id="GO:0006633">
    <property type="term" value="P:fatty acid biosynthetic process"/>
    <property type="evidence" value="ECO:0007669"/>
    <property type="project" value="UniProtKB-KW"/>
</dbReference>
<dbReference type="InterPro" id="IPR029045">
    <property type="entry name" value="ClpP/crotonase-like_dom_sf"/>
</dbReference>
<evidence type="ECO:0000256" key="11">
    <source>
        <dbReference type="ARBA" id="ARBA00049152"/>
    </source>
</evidence>
<dbReference type="PANTHER" id="PTHR42853:SF3">
    <property type="entry name" value="ACETYL-COENZYME A CARBOXYLASE CARBOXYL TRANSFERASE SUBUNIT ALPHA, CHLOROPLASTIC"/>
    <property type="match status" value="1"/>
</dbReference>
<evidence type="ECO:0000313" key="15">
    <source>
        <dbReference type="Proteomes" id="UP000194218"/>
    </source>
</evidence>
<keyword evidence="10" id="KW-0275">Fatty acid biosynthesis</keyword>
<dbReference type="InterPro" id="IPR011763">
    <property type="entry name" value="COA_CT_C"/>
</dbReference>
<dbReference type="Pfam" id="PF03255">
    <property type="entry name" value="ACCA"/>
    <property type="match status" value="1"/>
</dbReference>
<evidence type="ECO:0000313" key="14">
    <source>
        <dbReference type="EMBL" id="ARQ67482.1"/>
    </source>
</evidence>
<evidence type="ECO:0000256" key="1">
    <source>
        <dbReference type="ARBA" id="ARBA00004956"/>
    </source>
</evidence>
<dbReference type="RefSeq" id="WP_255307897.1">
    <property type="nucleotide sequence ID" value="NZ_CP021121.1"/>
</dbReference>
<sequence length="443" mass="45055">MTSAPTGRALPARELIAALTATFTGLPERAGDTAEDGPLGWDGYGRSRARARERTGEAEAVVCGIGDVGGTEAVLIAFEFGFLGGSIGESAGERLENAFITARDLGLPVVSLIASGGSRLQEGMCALTQLQRVARQLVRLRAAGLPHLAVLAGPVTGGGWAALGAGADVRVALPGAQIGFAGSRVRPPGEDPRAYTAEGQFAAGHIDEIVPAAGLGASAARWLRLLTTPAPGPAEPPAALRAMPPPATGWEAVQRAREPSRPGAEAYLRAYFTERAQLAAPDPGLLCGFGLRGGRSVAYVAQRGTATRPAGFRAATRLLTLADRLAVPVLTLVDTPGAADDAEAERDGVGPAIAEALAAVAGARIPVTTLLVGEGGSGGAAALTSAGHMWVTPDSYYAVVAPERAAAVFKRGPGEDASMAEQLRLRPQDLVGLGVARGIVPMG</sequence>
<accession>A0A1W7CRX2</accession>
<dbReference type="GO" id="GO:0005524">
    <property type="term" value="F:ATP binding"/>
    <property type="evidence" value="ECO:0007669"/>
    <property type="project" value="UniProtKB-KW"/>
</dbReference>
<dbReference type="EC" id="2.1.3.15" evidence="2"/>
<keyword evidence="6" id="KW-0862">Zinc</keyword>
<dbReference type="GO" id="GO:0008270">
    <property type="term" value="F:zinc ion binding"/>
    <property type="evidence" value="ECO:0007669"/>
    <property type="project" value="UniProtKB-KW"/>
</dbReference>
<evidence type="ECO:0000256" key="8">
    <source>
        <dbReference type="ARBA" id="ARBA00022840"/>
    </source>
</evidence>
<dbReference type="EMBL" id="CP021121">
    <property type="protein sequence ID" value="ARQ67482.1"/>
    <property type="molecule type" value="Genomic_DNA"/>
</dbReference>
<feature type="domain" description="CoA carboxyltransferase C-terminal" evidence="13">
    <location>
        <begin position="232"/>
        <end position="443"/>
    </location>
</feature>